<feature type="compositionally biased region" description="Acidic residues" evidence="1">
    <location>
        <begin position="10"/>
        <end position="24"/>
    </location>
</feature>
<dbReference type="Pfam" id="PF18970">
    <property type="entry name" value="DUF5709"/>
    <property type="match status" value="1"/>
</dbReference>
<evidence type="ECO:0000313" key="3">
    <source>
        <dbReference type="EMBL" id="GGL07576.1"/>
    </source>
</evidence>
<gene>
    <name evidence="3" type="ORF">GCM10007964_57260</name>
</gene>
<dbReference type="Proteomes" id="UP000645217">
    <property type="component" value="Unassembled WGS sequence"/>
</dbReference>
<evidence type="ECO:0000256" key="1">
    <source>
        <dbReference type="SAM" id="MobiDB-lite"/>
    </source>
</evidence>
<name>A0A917VRN2_9ACTN</name>
<evidence type="ECO:0000259" key="2">
    <source>
        <dbReference type="Pfam" id="PF18970"/>
    </source>
</evidence>
<feature type="compositionally biased region" description="Basic and acidic residues" evidence="1">
    <location>
        <begin position="94"/>
        <end position="104"/>
    </location>
</feature>
<dbReference type="EMBL" id="BMNT01000036">
    <property type="protein sequence ID" value="GGL07576.1"/>
    <property type="molecule type" value="Genomic_DNA"/>
</dbReference>
<feature type="domain" description="DUF5709" evidence="2">
    <location>
        <begin position="59"/>
        <end position="101"/>
    </location>
</feature>
<reference evidence="3" key="2">
    <citation type="submission" date="2020-09" db="EMBL/GenBank/DDBJ databases">
        <authorList>
            <person name="Sun Q."/>
            <person name="Ohkuma M."/>
        </authorList>
    </citation>
    <scope>NUCLEOTIDE SEQUENCE</scope>
    <source>
        <strain evidence="3">JCM 13064</strain>
    </source>
</reference>
<protein>
    <recommendedName>
        <fullName evidence="2">DUF5709 domain-containing protein</fullName>
    </recommendedName>
</protein>
<dbReference type="RefSeq" id="WP_189166150.1">
    <property type="nucleotide sequence ID" value="NZ_BMNT01000036.1"/>
</dbReference>
<reference evidence="3" key="1">
    <citation type="journal article" date="2014" name="Int. J. Syst. Evol. Microbiol.">
        <title>Complete genome sequence of Corynebacterium casei LMG S-19264T (=DSM 44701T), isolated from a smear-ripened cheese.</title>
        <authorList>
            <consortium name="US DOE Joint Genome Institute (JGI-PGF)"/>
            <person name="Walter F."/>
            <person name="Albersmeier A."/>
            <person name="Kalinowski J."/>
            <person name="Ruckert C."/>
        </authorList>
    </citation>
    <scope>NUCLEOTIDE SEQUENCE</scope>
    <source>
        <strain evidence="3">JCM 13064</strain>
    </source>
</reference>
<dbReference type="InterPro" id="IPR043763">
    <property type="entry name" value="DUF5709"/>
</dbReference>
<proteinExistence type="predicted"/>
<keyword evidence="4" id="KW-1185">Reference proteome</keyword>
<sequence length="104" mass="11926">MSGLRRGPDDMGDDEQQTEIDGWTDELPAGHVIDADDPADRDDLTQRTWREARDRERVPREDARYVRPDEGAHPDEDSEEYASEVGEDDGDFSAEERAMHIERP</sequence>
<evidence type="ECO:0000313" key="4">
    <source>
        <dbReference type="Proteomes" id="UP000645217"/>
    </source>
</evidence>
<dbReference type="AlphaFoldDB" id="A0A917VRN2"/>
<feature type="compositionally biased region" description="Basic and acidic residues" evidence="1">
    <location>
        <begin position="41"/>
        <end position="75"/>
    </location>
</feature>
<feature type="compositionally biased region" description="Acidic residues" evidence="1">
    <location>
        <begin position="76"/>
        <end position="93"/>
    </location>
</feature>
<accession>A0A917VRN2</accession>
<organism evidence="3 4">
    <name type="scientific">Sphaerisporangium melleum</name>
    <dbReference type="NCBI Taxonomy" id="321316"/>
    <lineage>
        <taxon>Bacteria</taxon>
        <taxon>Bacillati</taxon>
        <taxon>Actinomycetota</taxon>
        <taxon>Actinomycetes</taxon>
        <taxon>Streptosporangiales</taxon>
        <taxon>Streptosporangiaceae</taxon>
        <taxon>Sphaerisporangium</taxon>
    </lineage>
</organism>
<comment type="caution">
    <text evidence="3">The sequence shown here is derived from an EMBL/GenBank/DDBJ whole genome shotgun (WGS) entry which is preliminary data.</text>
</comment>
<feature type="region of interest" description="Disordered" evidence="1">
    <location>
        <begin position="1"/>
        <end position="104"/>
    </location>
</feature>